<evidence type="ECO:0000256" key="5">
    <source>
        <dbReference type="ARBA" id="ARBA00023128"/>
    </source>
</evidence>
<dbReference type="EMBL" id="JANCYU010000023">
    <property type="protein sequence ID" value="KAK4524406.1"/>
    <property type="molecule type" value="Genomic_DNA"/>
</dbReference>
<dbReference type="Proteomes" id="UP001300502">
    <property type="component" value="Unassembled WGS sequence"/>
</dbReference>
<name>A0AAV9IAT6_9RHOD</name>
<comment type="subcellular location">
    <subcellularLocation>
        <location evidence="1">Mitochondrion</location>
    </subcellularLocation>
</comment>
<evidence type="ECO:0000256" key="6">
    <source>
        <dbReference type="ARBA" id="ARBA00023274"/>
    </source>
</evidence>
<dbReference type="Gene3D" id="3.40.30.10">
    <property type="entry name" value="Glutaredoxin"/>
    <property type="match status" value="1"/>
</dbReference>
<evidence type="ECO:0000256" key="9">
    <source>
        <dbReference type="SAM" id="MobiDB-lite"/>
    </source>
</evidence>
<feature type="region of interest" description="Disordered" evidence="9">
    <location>
        <begin position="109"/>
        <end position="132"/>
    </location>
</feature>
<keyword evidence="5" id="KW-0496">Mitochondrion</keyword>
<dbReference type="PANTHER" id="PTHR33618">
    <property type="entry name" value="39S RIBOSOMAL PROTEIN L53, MITOCHONDRIAL"/>
    <property type="match status" value="1"/>
</dbReference>
<sequence>MKLLPLSKLQKTLAQYRKPEILFRPVSKATVSFDPFDNNSASAREFLFHLRSRKVEKFLPNLVTEIEIFEKKESPRVKLEYVDGTQQHLVTSSMTLSDILSAIEQESRWKGEGMKTPSQLIMERKKKLSSRS</sequence>
<keyword evidence="4" id="KW-0689">Ribosomal protein</keyword>
<accession>A0AAV9IAT6</accession>
<evidence type="ECO:0000256" key="2">
    <source>
        <dbReference type="ARBA" id="ARBA00005557"/>
    </source>
</evidence>
<organism evidence="10 11">
    <name type="scientific">Galdieria yellowstonensis</name>
    <dbReference type="NCBI Taxonomy" id="3028027"/>
    <lineage>
        <taxon>Eukaryota</taxon>
        <taxon>Rhodophyta</taxon>
        <taxon>Bangiophyceae</taxon>
        <taxon>Galdieriales</taxon>
        <taxon>Galdieriaceae</taxon>
        <taxon>Galdieria</taxon>
    </lineage>
</organism>
<evidence type="ECO:0000313" key="10">
    <source>
        <dbReference type="EMBL" id="KAK4524406.1"/>
    </source>
</evidence>
<comment type="similarity">
    <text evidence="2">Belongs to the mitochondrion-specific ribosomal protein mL53 family.</text>
</comment>
<dbReference type="Pfam" id="PF10780">
    <property type="entry name" value="MRP_L53"/>
    <property type="match status" value="1"/>
</dbReference>
<gene>
    <name evidence="10" type="ORF">GAYE_SCF03G2307</name>
</gene>
<keyword evidence="6" id="KW-0687">Ribonucleoprotein</keyword>
<evidence type="ECO:0000256" key="8">
    <source>
        <dbReference type="ARBA" id="ARBA00042721"/>
    </source>
</evidence>
<evidence type="ECO:0000256" key="3">
    <source>
        <dbReference type="ARBA" id="ARBA00022946"/>
    </source>
</evidence>
<dbReference type="PANTHER" id="PTHR33618:SF1">
    <property type="entry name" value="LARGE RIBOSOMAL SUBUNIT PROTEIN ML53"/>
    <property type="match status" value="1"/>
</dbReference>
<evidence type="ECO:0000256" key="1">
    <source>
        <dbReference type="ARBA" id="ARBA00004173"/>
    </source>
</evidence>
<keyword evidence="3" id="KW-0809">Transit peptide</keyword>
<evidence type="ECO:0000256" key="4">
    <source>
        <dbReference type="ARBA" id="ARBA00022980"/>
    </source>
</evidence>
<evidence type="ECO:0000313" key="11">
    <source>
        <dbReference type="Proteomes" id="UP001300502"/>
    </source>
</evidence>
<dbReference type="GO" id="GO:0005762">
    <property type="term" value="C:mitochondrial large ribosomal subunit"/>
    <property type="evidence" value="ECO:0007669"/>
    <property type="project" value="TreeGrafter"/>
</dbReference>
<dbReference type="InterPro" id="IPR019716">
    <property type="entry name" value="Ribosomal_mL53"/>
</dbReference>
<reference evidence="10 11" key="1">
    <citation type="submission" date="2022-07" db="EMBL/GenBank/DDBJ databases">
        <title>Genome-wide signatures of adaptation to extreme environments.</title>
        <authorList>
            <person name="Cho C.H."/>
            <person name="Yoon H.S."/>
        </authorList>
    </citation>
    <scope>NUCLEOTIDE SEQUENCE [LARGE SCALE GENOMIC DNA]</scope>
    <source>
        <strain evidence="10 11">108.79 E11</strain>
    </source>
</reference>
<proteinExistence type="inferred from homology"/>
<keyword evidence="11" id="KW-1185">Reference proteome</keyword>
<evidence type="ECO:0000256" key="7">
    <source>
        <dbReference type="ARBA" id="ARBA00035180"/>
    </source>
</evidence>
<dbReference type="InterPro" id="IPR052473">
    <property type="entry name" value="mtLSU_mL53"/>
</dbReference>
<comment type="caution">
    <text evidence="10">The sequence shown here is derived from an EMBL/GenBank/DDBJ whole genome shotgun (WGS) entry which is preliminary data.</text>
</comment>
<dbReference type="AlphaFoldDB" id="A0AAV9IAT6"/>
<protein>
    <recommendedName>
        <fullName evidence="7">Large ribosomal subunit protein mL53</fullName>
    </recommendedName>
    <alternativeName>
        <fullName evidence="8">39S ribosomal protein L53, mitochondrial</fullName>
    </alternativeName>
</protein>